<protein>
    <submittedName>
        <fullName evidence="3">Spermine/spermidine synthase family protein</fullName>
    </submittedName>
</protein>
<evidence type="ECO:0000313" key="3">
    <source>
        <dbReference type="EMBL" id="KAF1985472.1"/>
    </source>
</evidence>
<dbReference type="OrthoDB" id="2016285at2759"/>
<keyword evidence="2" id="KW-1133">Transmembrane helix</keyword>
<feature type="transmembrane region" description="Helical" evidence="2">
    <location>
        <begin position="203"/>
        <end position="227"/>
    </location>
</feature>
<accession>A0A6G1GXD5</accession>
<proteinExistence type="predicted"/>
<keyword evidence="2" id="KW-0472">Membrane</keyword>
<dbReference type="SUPFAM" id="SSF53335">
    <property type="entry name" value="S-adenosyl-L-methionine-dependent methyltransferases"/>
    <property type="match status" value="1"/>
</dbReference>
<evidence type="ECO:0000313" key="4">
    <source>
        <dbReference type="Proteomes" id="UP000800041"/>
    </source>
</evidence>
<gene>
    <name evidence="3" type="ORF">K402DRAFT_379297</name>
</gene>
<dbReference type="Pfam" id="PF01564">
    <property type="entry name" value="Spermine_synth"/>
    <property type="match status" value="1"/>
</dbReference>
<dbReference type="EMBL" id="ML977162">
    <property type="protein sequence ID" value="KAF1985472.1"/>
    <property type="molecule type" value="Genomic_DNA"/>
</dbReference>
<keyword evidence="2" id="KW-0812">Transmembrane</keyword>
<dbReference type="Gene3D" id="3.40.50.150">
    <property type="entry name" value="Vaccinia Virus protein VP39"/>
    <property type="match status" value="1"/>
</dbReference>
<keyword evidence="4" id="KW-1185">Reference proteome</keyword>
<feature type="region of interest" description="Disordered" evidence="1">
    <location>
        <begin position="1"/>
        <end position="28"/>
    </location>
</feature>
<name>A0A6G1GXD5_9PEZI</name>
<dbReference type="AlphaFoldDB" id="A0A6G1GXD5"/>
<dbReference type="InterPro" id="IPR029063">
    <property type="entry name" value="SAM-dependent_MTases_sf"/>
</dbReference>
<evidence type="ECO:0000256" key="2">
    <source>
        <dbReference type="SAM" id="Phobius"/>
    </source>
</evidence>
<feature type="transmembrane region" description="Helical" evidence="2">
    <location>
        <begin position="95"/>
        <end position="115"/>
    </location>
</feature>
<dbReference type="NCBIfam" id="NF037959">
    <property type="entry name" value="MFS_SpdSyn"/>
    <property type="match status" value="1"/>
</dbReference>
<sequence length="578" mass="63782">MARKRNAQQAPADKVEKSSEPQQATQPKPEPFEVIIGLSAALLSIAALASSVSQSSLSPVYGSIPASRFHSRGILYTSLLAFVGKGFLRRRLPRGIRYHIPVLGYYIPMIQWVLFTYSGKLGPVYGPLATEALTFYPFLLLSVHAAGVALDDLDLSMFSSTAAEMLPTVGSFLYVTAIEKITSGALPSYMGSSDFFTRSGLQLFVASISAILAPSRALILAAPAMLFTMKVNPHHPAEYTTELANRTLQNYNYTLLERKESLTGYVSVLESQNDGFRVLRCDHSLLGGEWLVTEKSKDRGQTGPESIYSVFTMLESIRLVEREQKRADSESSALMIGLGIGTSQSAFIRHGINTTIVELDPIVHYFATKYFDLPTNHTAALVDAIGFVDEHAVSQPESFDYIVHDVFTGGAEPAALFTLEFLDGLKRLLRDDGVVAINYAGDLGTASPKLVIGTILTVFPSCRIFRDMEPEAEPTDASEFINMVVICVKTPSAGDGTIQFRRPTPQDWLGSLARRQFIPPKPELEIPLGKIFGEENEDERRVLRRGGEAELEAQHVESAEKHWRIMRGVLPNEVWELW</sequence>
<evidence type="ECO:0000256" key="1">
    <source>
        <dbReference type="SAM" id="MobiDB-lite"/>
    </source>
</evidence>
<dbReference type="FunFam" id="3.40.50.150:FF:000288">
    <property type="entry name" value="Spermine/spermidine synthase, putative"/>
    <property type="match status" value="1"/>
</dbReference>
<feature type="transmembrane region" description="Helical" evidence="2">
    <location>
        <begin position="69"/>
        <end position="88"/>
    </location>
</feature>
<feature type="transmembrane region" description="Helical" evidence="2">
    <location>
        <begin position="32"/>
        <end position="49"/>
    </location>
</feature>
<organism evidence="3 4">
    <name type="scientific">Aulographum hederae CBS 113979</name>
    <dbReference type="NCBI Taxonomy" id="1176131"/>
    <lineage>
        <taxon>Eukaryota</taxon>
        <taxon>Fungi</taxon>
        <taxon>Dikarya</taxon>
        <taxon>Ascomycota</taxon>
        <taxon>Pezizomycotina</taxon>
        <taxon>Dothideomycetes</taxon>
        <taxon>Pleosporomycetidae</taxon>
        <taxon>Aulographales</taxon>
        <taxon>Aulographaceae</taxon>
    </lineage>
</organism>
<feature type="transmembrane region" description="Helical" evidence="2">
    <location>
        <begin position="135"/>
        <end position="153"/>
    </location>
</feature>
<dbReference type="Proteomes" id="UP000800041">
    <property type="component" value="Unassembled WGS sequence"/>
</dbReference>
<reference evidence="3" key="1">
    <citation type="journal article" date="2020" name="Stud. Mycol.">
        <title>101 Dothideomycetes genomes: a test case for predicting lifestyles and emergence of pathogens.</title>
        <authorList>
            <person name="Haridas S."/>
            <person name="Albert R."/>
            <person name="Binder M."/>
            <person name="Bloem J."/>
            <person name="Labutti K."/>
            <person name="Salamov A."/>
            <person name="Andreopoulos B."/>
            <person name="Baker S."/>
            <person name="Barry K."/>
            <person name="Bills G."/>
            <person name="Bluhm B."/>
            <person name="Cannon C."/>
            <person name="Castanera R."/>
            <person name="Culley D."/>
            <person name="Daum C."/>
            <person name="Ezra D."/>
            <person name="Gonzalez J."/>
            <person name="Henrissat B."/>
            <person name="Kuo A."/>
            <person name="Liang C."/>
            <person name="Lipzen A."/>
            <person name="Lutzoni F."/>
            <person name="Magnuson J."/>
            <person name="Mondo S."/>
            <person name="Nolan M."/>
            <person name="Ohm R."/>
            <person name="Pangilinan J."/>
            <person name="Park H.-J."/>
            <person name="Ramirez L."/>
            <person name="Alfaro M."/>
            <person name="Sun H."/>
            <person name="Tritt A."/>
            <person name="Yoshinaga Y."/>
            <person name="Zwiers L.-H."/>
            <person name="Turgeon B."/>
            <person name="Goodwin S."/>
            <person name="Spatafora J."/>
            <person name="Crous P."/>
            <person name="Grigoriev I."/>
        </authorList>
    </citation>
    <scope>NUCLEOTIDE SEQUENCE</scope>
    <source>
        <strain evidence="3">CBS 113979</strain>
    </source>
</reference>